<gene>
    <name evidence="1" type="ORF">M407DRAFT_240799</name>
</gene>
<evidence type="ECO:0000313" key="2">
    <source>
        <dbReference type="Proteomes" id="UP000054248"/>
    </source>
</evidence>
<dbReference type="HOGENOM" id="CLU_2980808_0_0_1"/>
<dbReference type="EMBL" id="KN822944">
    <property type="protein sequence ID" value="KIO34233.1"/>
    <property type="molecule type" value="Genomic_DNA"/>
</dbReference>
<accession>A0A0C3LJH2</accession>
<dbReference type="AlphaFoldDB" id="A0A0C3LJH2"/>
<reference evidence="2" key="2">
    <citation type="submission" date="2015-01" db="EMBL/GenBank/DDBJ databases">
        <title>Evolutionary Origins and Diversification of the Mycorrhizal Mutualists.</title>
        <authorList>
            <consortium name="DOE Joint Genome Institute"/>
            <consortium name="Mycorrhizal Genomics Consortium"/>
            <person name="Kohler A."/>
            <person name="Kuo A."/>
            <person name="Nagy L.G."/>
            <person name="Floudas D."/>
            <person name="Copeland A."/>
            <person name="Barry K.W."/>
            <person name="Cichocki N."/>
            <person name="Veneault-Fourrey C."/>
            <person name="LaButti K."/>
            <person name="Lindquist E.A."/>
            <person name="Lipzen A."/>
            <person name="Lundell T."/>
            <person name="Morin E."/>
            <person name="Murat C."/>
            <person name="Riley R."/>
            <person name="Ohm R."/>
            <person name="Sun H."/>
            <person name="Tunlid A."/>
            <person name="Henrissat B."/>
            <person name="Grigoriev I.V."/>
            <person name="Hibbett D.S."/>
            <person name="Martin F."/>
        </authorList>
    </citation>
    <scope>NUCLEOTIDE SEQUENCE [LARGE SCALE GENOMIC DNA]</scope>
    <source>
        <strain evidence="2">MUT 4182</strain>
    </source>
</reference>
<organism evidence="1 2">
    <name type="scientific">Tulasnella calospora MUT 4182</name>
    <dbReference type="NCBI Taxonomy" id="1051891"/>
    <lineage>
        <taxon>Eukaryota</taxon>
        <taxon>Fungi</taxon>
        <taxon>Dikarya</taxon>
        <taxon>Basidiomycota</taxon>
        <taxon>Agaricomycotina</taxon>
        <taxon>Agaricomycetes</taxon>
        <taxon>Cantharellales</taxon>
        <taxon>Tulasnellaceae</taxon>
        <taxon>Tulasnella</taxon>
    </lineage>
</organism>
<proteinExistence type="predicted"/>
<reference evidence="1 2" key="1">
    <citation type="submission" date="2014-04" db="EMBL/GenBank/DDBJ databases">
        <authorList>
            <consortium name="DOE Joint Genome Institute"/>
            <person name="Kuo A."/>
            <person name="Girlanda M."/>
            <person name="Perotto S."/>
            <person name="Kohler A."/>
            <person name="Nagy L.G."/>
            <person name="Floudas D."/>
            <person name="Copeland A."/>
            <person name="Barry K.W."/>
            <person name="Cichocki N."/>
            <person name="Veneault-Fourrey C."/>
            <person name="LaButti K."/>
            <person name="Lindquist E.A."/>
            <person name="Lipzen A."/>
            <person name="Lundell T."/>
            <person name="Morin E."/>
            <person name="Murat C."/>
            <person name="Sun H."/>
            <person name="Tunlid A."/>
            <person name="Henrissat B."/>
            <person name="Grigoriev I.V."/>
            <person name="Hibbett D.S."/>
            <person name="Martin F."/>
            <person name="Nordberg H.P."/>
            <person name="Cantor M.N."/>
            <person name="Hua S.X."/>
        </authorList>
    </citation>
    <scope>NUCLEOTIDE SEQUENCE [LARGE SCALE GENOMIC DNA]</scope>
    <source>
        <strain evidence="1 2">MUT 4182</strain>
    </source>
</reference>
<name>A0A0C3LJH2_9AGAM</name>
<dbReference type="Proteomes" id="UP000054248">
    <property type="component" value="Unassembled WGS sequence"/>
</dbReference>
<evidence type="ECO:0000313" key="1">
    <source>
        <dbReference type="EMBL" id="KIO34233.1"/>
    </source>
</evidence>
<keyword evidence="2" id="KW-1185">Reference proteome</keyword>
<sequence>MPCKHSIDPAANLPFGNYHPAYQATLLLRHSPPTFIWNYHSLNHLRTGTSLEHHVEEQ</sequence>
<protein>
    <submittedName>
        <fullName evidence="1">Uncharacterized protein</fullName>
    </submittedName>
</protein>